<dbReference type="Gene3D" id="2.60.110.10">
    <property type="entry name" value="Thaumatin"/>
    <property type="match status" value="1"/>
</dbReference>
<gene>
    <name evidence="2" type="ORF">TAV2_LOCUS25271</name>
</gene>
<keyword evidence="3" id="KW-1185">Reference proteome</keyword>
<feature type="region of interest" description="Disordered" evidence="1">
    <location>
        <begin position="303"/>
        <end position="367"/>
    </location>
</feature>
<dbReference type="AlphaFoldDB" id="A0AAU9T3E7"/>
<feature type="non-terminal residue" evidence="2">
    <location>
        <position position="403"/>
    </location>
</feature>
<feature type="compositionally biased region" description="Gly residues" evidence="1">
    <location>
        <begin position="347"/>
        <end position="360"/>
    </location>
</feature>
<dbReference type="InterPro" id="IPR001938">
    <property type="entry name" value="Thaumatin"/>
</dbReference>
<feature type="compositionally biased region" description="Low complexity" evidence="1">
    <location>
        <begin position="335"/>
        <end position="346"/>
    </location>
</feature>
<feature type="compositionally biased region" description="Polar residues" evidence="1">
    <location>
        <begin position="303"/>
        <end position="326"/>
    </location>
</feature>
<protein>
    <submittedName>
        <fullName evidence="2">Uncharacterized protein</fullName>
    </submittedName>
</protein>
<feature type="non-terminal residue" evidence="2">
    <location>
        <position position="1"/>
    </location>
</feature>
<evidence type="ECO:0000313" key="2">
    <source>
        <dbReference type="EMBL" id="CAH2075840.1"/>
    </source>
</evidence>
<reference evidence="2 3" key="1">
    <citation type="submission" date="2022-03" db="EMBL/GenBank/DDBJ databases">
        <authorList>
            <person name="Nunn A."/>
            <person name="Chopra R."/>
            <person name="Nunn A."/>
            <person name="Contreras Garrido A."/>
        </authorList>
    </citation>
    <scope>NUCLEOTIDE SEQUENCE [LARGE SCALE GENOMIC DNA]</scope>
</reference>
<name>A0AAU9T3E7_THLAR</name>
<sequence length="403" mass="44356">PHPQLPRAHQKTGLTFDQRNPDWTRNNRFRKQKETEAFLFSFAALFSNESKVHDDESNHLLRDDVGFSALSFSDGVPGGLERRVPKRPKAGGWWEKERRGLPERVRGVRGPAREAVRVEERWGDTTSSTLHSKFHIYSTCLLRSEHIEIHPAFSPPRPKRSESKKNCNGSFLSSRVLYSHTDLHSRTTSCYFKLGSKLHIFSFLIWFLSFALRFVRLNIHIRKSCPAELRFGDGDACKSACEAFRSPEYCCSGAYATPSTCRPSVYSQMFKAACPRSYSYAYDDATSTFTCAGGDYTVTFCPSSPSQKSTSYPTPVSDSSATSQGSDPVPGSDAGYSGQGEQQGQSQGDGYGSQGTGSGNDSGETMLQDGSWMAGLAMGDSSRLAGTSLATLLAAFTFGFMSI</sequence>
<dbReference type="PANTHER" id="PTHR31048">
    <property type="entry name" value="OS03G0233200 PROTEIN"/>
    <property type="match status" value="1"/>
</dbReference>
<dbReference type="SMART" id="SM00205">
    <property type="entry name" value="THN"/>
    <property type="match status" value="1"/>
</dbReference>
<accession>A0AAU9T3E7</accession>
<evidence type="ECO:0000313" key="3">
    <source>
        <dbReference type="Proteomes" id="UP000836841"/>
    </source>
</evidence>
<proteinExistence type="predicted"/>
<dbReference type="SUPFAM" id="SSF49870">
    <property type="entry name" value="Osmotin, thaumatin-like protein"/>
    <property type="match status" value="1"/>
</dbReference>
<dbReference type="Pfam" id="PF00314">
    <property type="entry name" value="Thaumatin"/>
    <property type="match status" value="1"/>
</dbReference>
<dbReference type="EMBL" id="OU466863">
    <property type="protein sequence ID" value="CAH2075840.1"/>
    <property type="molecule type" value="Genomic_DNA"/>
</dbReference>
<dbReference type="InterPro" id="IPR037176">
    <property type="entry name" value="Osmotin/thaumatin-like_sf"/>
</dbReference>
<organism evidence="2 3">
    <name type="scientific">Thlaspi arvense</name>
    <name type="common">Field penny-cress</name>
    <dbReference type="NCBI Taxonomy" id="13288"/>
    <lineage>
        <taxon>Eukaryota</taxon>
        <taxon>Viridiplantae</taxon>
        <taxon>Streptophyta</taxon>
        <taxon>Embryophyta</taxon>
        <taxon>Tracheophyta</taxon>
        <taxon>Spermatophyta</taxon>
        <taxon>Magnoliopsida</taxon>
        <taxon>eudicotyledons</taxon>
        <taxon>Gunneridae</taxon>
        <taxon>Pentapetalae</taxon>
        <taxon>rosids</taxon>
        <taxon>malvids</taxon>
        <taxon>Brassicales</taxon>
        <taxon>Brassicaceae</taxon>
        <taxon>Thlaspideae</taxon>
        <taxon>Thlaspi</taxon>
    </lineage>
</organism>
<dbReference type="Proteomes" id="UP000836841">
    <property type="component" value="Chromosome 7"/>
</dbReference>
<evidence type="ECO:0000256" key="1">
    <source>
        <dbReference type="SAM" id="MobiDB-lite"/>
    </source>
</evidence>